<dbReference type="PROSITE" id="PS50090">
    <property type="entry name" value="MYB_LIKE"/>
    <property type="match status" value="1"/>
</dbReference>
<feature type="region of interest" description="Disordered" evidence="3">
    <location>
        <begin position="1269"/>
        <end position="1293"/>
    </location>
</feature>
<feature type="region of interest" description="Disordered" evidence="3">
    <location>
        <begin position="241"/>
        <end position="270"/>
    </location>
</feature>
<feature type="compositionally biased region" description="Basic and acidic residues" evidence="3">
    <location>
        <begin position="261"/>
        <end position="270"/>
    </location>
</feature>
<accession>A0AAV8RI78</accession>
<dbReference type="InterPro" id="IPR044798">
    <property type="entry name" value="EAF1A/B"/>
</dbReference>
<reference evidence="6 7" key="1">
    <citation type="submission" date="2022-12" db="EMBL/GenBank/DDBJ databases">
        <title>Chromosome-scale assembly of the Ensete ventricosum genome.</title>
        <authorList>
            <person name="Dussert Y."/>
            <person name="Stocks J."/>
            <person name="Wendawek A."/>
            <person name="Woldeyes F."/>
            <person name="Nichols R.A."/>
            <person name="Borrell J.S."/>
        </authorList>
    </citation>
    <scope>NUCLEOTIDE SEQUENCE [LARGE SCALE GENOMIC DNA]</scope>
    <source>
        <strain evidence="7">cv. Maze</strain>
        <tissue evidence="6">Seeds</tissue>
    </source>
</reference>
<feature type="region of interest" description="Disordered" evidence="3">
    <location>
        <begin position="1419"/>
        <end position="1459"/>
    </location>
</feature>
<feature type="domain" description="Myb-like" evidence="4">
    <location>
        <begin position="1214"/>
        <end position="1266"/>
    </location>
</feature>
<dbReference type="GO" id="GO:0035267">
    <property type="term" value="C:NuA4 histone acetyltransferase complex"/>
    <property type="evidence" value="ECO:0007669"/>
    <property type="project" value="InterPro"/>
</dbReference>
<evidence type="ECO:0008006" key="8">
    <source>
        <dbReference type="Google" id="ProtNLM"/>
    </source>
</evidence>
<dbReference type="Gene3D" id="1.10.10.60">
    <property type="entry name" value="Homeodomain-like"/>
    <property type="match status" value="1"/>
</dbReference>
<dbReference type="SUPFAM" id="SSF46689">
    <property type="entry name" value="Homeodomain-like"/>
    <property type="match status" value="1"/>
</dbReference>
<feature type="domain" description="HSA" evidence="5">
    <location>
        <begin position="690"/>
        <end position="761"/>
    </location>
</feature>
<comment type="similarity">
    <text evidence="1">Belongs to the EAF1 family.</text>
</comment>
<dbReference type="GO" id="GO:0006325">
    <property type="term" value="P:chromatin organization"/>
    <property type="evidence" value="ECO:0007669"/>
    <property type="project" value="UniProtKB-KW"/>
</dbReference>
<feature type="region of interest" description="Disordered" evidence="3">
    <location>
        <begin position="520"/>
        <end position="569"/>
    </location>
</feature>
<feature type="compositionally biased region" description="Polar residues" evidence="3">
    <location>
        <begin position="535"/>
        <end position="546"/>
    </location>
</feature>
<name>A0AAV8RI78_ENSVE</name>
<dbReference type="InterPro" id="IPR014012">
    <property type="entry name" value="HSA_dom"/>
</dbReference>
<dbReference type="Pfam" id="PF07529">
    <property type="entry name" value="HSA"/>
    <property type="match status" value="1"/>
</dbReference>
<evidence type="ECO:0000259" key="5">
    <source>
        <dbReference type="PROSITE" id="PS51204"/>
    </source>
</evidence>
<feature type="compositionally biased region" description="Low complexity" evidence="3">
    <location>
        <begin position="1271"/>
        <end position="1283"/>
    </location>
</feature>
<evidence type="ECO:0000259" key="4">
    <source>
        <dbReference type="PROSITE" id="PS50090"/>
    </source>
</evidence>
<dbReference type="Pfam" id="PF13921">
    <property type="entry name" value="Myb_DNA-bind_6"/>
    <property type="match status" value="1"/>
</dbReference>
<evidence type="ECO:0000256" key="2">
    <source>
        <dbReference type="ARBA" id="ARBA00022853"/>
    </source>
</evidence>
<dbReference type="PANTHER" id="PTHR46774">
    <property type="entry name" value="CHROMATIN MODIFICATION-RELATED PROTEIN EAF1 A-RELATED"/>
    <property type="match status" value="1"/>
</dbReference>
<organism evidence="6 7">
    <name type="scientific">Ensete ventricosum</name>
    <name type="common">Abyssinian banana</name>
    <name type="synonym">Musa ensete</name>
    <dbReference type="NCBI Taxonomy" id="4639"/>
    <lineage>
        <taxon>Eukaryota</taxon>
        <taxon>Viridiplantae</taxon>
        <taxon>Streptophyta</taxon>
        <taxon>Embryophyta</taxon>
        <taxon>Tracheophyta</taxon>
        <taxon>Spermatophyta</taxon>
        <taxon>Magnoliopsida</taxon>
        <taxon>Liliopsida</taxon>
        <taxon>Zingiberales</taxon>
        <taxon>Musaceae</taxon>
        <taxon>Ensete</taxon>
    </lineage>
</organism>
<dbReference type="SMART" id="SM00717">
    <property type="entry name" value="SANT"/>
    <property type="match status" value="1"/>
</dbReference>
<feature type="compositionally biased region" description="Polar residues" evidence="3">
    <location>
        <begin position="317"/>
        <end position="327"/>
    </location>
</feature>
<feature type="region of interest" description="Disordered" evidence="3">
    <location>
        <begin position="203"/>
        <end position="227"/>
    </location>
</feature>
<evidence type="ECO:0000313" key="7">
    <source>
        <dbReference type="Proteomes" id="UP001222027"/>
    </source>
</evidence>
<protein>
    <recommendedName>
        <fullName evidence="8">Myb-like domain-containing protein</fullName>
    </recommendedName>
</protein>
<feature type="compositionally biased region" description="Low complexity" evidence="3">
    <location>
        <begin position="1425"/>
        <end position="1440"/>
    </location>
</feature>
<dbReference type="PANTHER" id="PTHR46774:SF3">
    <property type="entry name" value="CHROMATIN MODIFICATION-RELATED PROTEIN EAF1 A-RELATED"/>
    <property type="match status" value="1"/>
</dbReference>
<dbReference type="Proteomes" id="UP001222027">
    <property type="component" value="Unassembled WGS sequence"/>
</dbReference>
<dbReference type="InterPro" id="IPR001005">
    <property type="entry name" value="SANT/Myb"/>
</dbReference>
<comment type="caution">
    <text evidence="6">The sequence shown here is derived from an EMBL/GenBank/DDBJ whole genome shotgun (WGS) entry which is preliminary data.</text>
</comment>
<feature type="region of interest" description="Disordered" evidence="3">
    <location>
        <begin position="289"/>
        <end position="332"/>
    </location>
</feature>
<dbReference type="EMBL" id="JAQQAF010000003">
    <property type="protein sequence ID" value="KAJ8498598.1"/>
    <property type="molecule type" value="Genomic_DNA"/>
</dbReference>
<gene>
    <name evidence="6" type="ORF">OPV22_009150</name>
</gene>
<evidence type="ECO:0000313" key="6">
    <source>
        <dbReference type="EMBL" id="KAJ8498598.1"/>
    </source>
</evidence>
<sequence length="1695" mass="184853">MSIDLFGLLNTADHFSILEFSVQPFDNETPYPLTNPKLKSSAAFVDIRIRVSRFADPSFFPVYPSAIIFRGPLIPIELLLFWCAERLGALHFACKEFVQIPGLSPPVNAEIKPMGGVVDCGLGLDSKTSPRLAAIEKAQAELQQEFGIREERKKELEFLEKGGNPLDFKFIHGASISVQSTSLTDQVAEPYVTSEAKGSFTLAASPHGESVESSGRPGGSVGREPNIGDNLLLLNRENNKLHGEKNAKHRSKRGSISRLEQSSHVDGCHNAKDTEDSVIFRLGAKSQAYARRNRSRTGRDCTNLGLTDSSSRHGNRASITSSYTPNPRGTKGSLLELQAQDHVASSISNPKAANPDAAVVPEALAPDDQVDMQLDMMQHNHTCPDTVIDGLPEGAEEVKITENLQGNDSYNQHSSLAEKATNGTSSQLCDIIRKDDFLSVDLISGPLEANESKEVTCGAENDNGGGVTDKSITSLDEDDLCHKGSVANNINQNLDVDITQKNICANGTCDIHENTNGDQSLMLRTTDGSSGGDLKQTSEATTSMPDNRSLKEELTDADDPTNPNDASSFQLNFSNSVVQLKDDGCDSRTEAQIEVMPVTNSEPVKLNCEIFCEPEKKIDNDLADSNCIKTRLLLCSTSGSQEAVLIKRSSGSASELRTSTAGHKKAHEDAILKEARLIEARFKSAGELSSDSKYFEKQQKCHWDFVLEEMTWMANDFMQERLWKTAAASQVSRLIASCGRAKFDQLNILRMQRNVARSLAKAVMHFWHAAEALRMGDTTPNAIHHECKLYRPSSSNFMVAEMERDQDCRTVLDYAIRMLKYNGSTSSHSVLAEAPTTPDRQNDVGILEITWEDQLSEESLFYTVPSGAMQAYRESMEFQWMHYKKYGTVHQDDCETSMCNSVAGGPQENVYEEDEGETGTYLLPGMFEAGSSSKLSQKKRKHMQQKSVATRLNEGGVDFSYEPYLESKSGNQPFILNGKRTSSTFSVGSFPTKRVRTATRQRGVSPYPSGIVGPLRAISKTDASSEDTSSFLDDQSSLHGGSMSRKNLGVETTVDFERQLPYDGNEISSKSKKKKKKPKHLGYKNSLNLAEPGLLVPGKGSIQGSSYEQRLQAEPMIQHEQKEHVKKRMESQNFDTNGGGVYVQHAAKKTKILKQMPEASPDALTPATGLLPSPVASQMSNMSNSNKLIKIIANRDRARKKALKMTAGQSGSGGPWTNFEDQALVVLVHDMGPNWELVSDAINNTLQFKCIFRKPKECKDRHKFLMDKSAGDGADSAEDSGSSQPYPSSLPGIPKGSARQLFQRLQGPMEEDILKTHFEKIILLGQNLSSCRHQIDNQEGVQMTPTHSSHVVALSHVCPNNLSGGILTPLDFCESVSSSPDGFPMAYQGTHTGGLPVPSHQGSMTSILSTSSVSTMLQGSPGMVLSSSLPSTSAPLNPSSRDSQRYGVPRPSSLPVDDPQRMQQYSQMLSGRTLQQSSMSLPGALPMGVDRGVRMLPVASSMGMMSGMNRGMPMARPAFQGLSSPGMLNIVSTGNILSSGGNGVQNSVNVHPGSVSSPGNSMMRPRDPLQMLRPGHNPEEHKQLMMQEIQMQASQANGQSVPPFNGLGTSFSNAVIPAPIQTFPVQQHQQSHQMLQQAHMLGNPHHHHIQGTNHSSPQQQAYAIQGDLGILRSANSKTAPPTAVALVYRFAGSER</sequence>
<feature type="region of interest" description="Disordered" evidence="3">
    <location>
        <begin position="1022"/>
        <end position="1045"/>
    </location>
</feature>
<proteinExistence type="inferred from homology"/>
<keyword evidence="7" id="KW-1185">Reference proteome</keyword>
<dbReference type="InterPro" id="IPR009057">
    <property type="entry name" value="Homeodomain-like_sf"/>
</dbReference>
<keyword evidence="2" id="KW-0156">Chromatin regulator</keyword>
<evidence type="ECO:0000256" key="1">
    <source>
        <dbReference type="ARBA" id="ARBA00008913"/>
    </source>
</evidence>
<dbReference type="PROSITE" id="PS51204">
    <property type="entry name" value="HSA"/>
    <property type="match status" value="1"/>
</dbReference>
<dbReference type="SMART" id="SM00573">
    <property type="entry name" value="HSA"/>
    <property type="match status" value="1"/>
</dbReference>
<dbReference type="CDD" id="cd00167">
    <property type="entry name" value="SANT"/>
    <property type="match status" value="1"/>
</dbReference>
<evidence type="ECO:0000256" key="3">
    <source>
        <dbReference type="SAM" id="MobiDB-lite"/>
    </source>
</evidence>
<feature type="compositionally biased region" description="Polar residues" evidence="3">
    <location>
        <begin position="1026"/>
        <end position="1039"/>
    </location>
</feature>